<organism evidence="6 7">
    <name type="scientific">Lottia gigantea</name>
    <name type="common">Giant owl limpet</name>
    <dbReference type="NCBI Taxonomy" id="225164"/>
    <lineage>
        <taxon>Eukaryota</taxon>
        <taxon>Metazoa</taxon>
        <taxon>Spiralia</taxon>
        <taxon>Lophotrochozoa</taxon>
        <taxon>Mollusca</taxon>
        <taxon>Gastropoda</taxon>
        <taxon>Patellogastropoda</taxon>
        <taxon>Lottioidea</taxon>
        <taxon>Lottiidae</taxon>
        <taxon>Lottia</taxon>
    </lineage>
</organism>
<protein>
    <recommendedName>
        <fullName evidence="2">DNA polymerase delta subunit 3</fullName>
    </recommendedName>
</protein>
<feature type="compositionally biased region" description="Basic and acidic residues" evidence="5">
    <location>
        <begin position="213"/>
        <end position="256"/>
    </location>
</feature>
<feature type="region of interest" description="Disordered" evidence="5">
    <location>
        <begin position="169"/>
        <end position="449"/>
    </location>
</feature>
<keyword evidence="4" id="KW-0539">Nucleus</keyword>
<evidence type="ECO:0000313" key="7">
    <source>
        <dbReference type="Proteomes" id="UP000030746"/>
    </source>
</evidence>
<sequence length="449" mass="51053">MAGDAGANLLYLENLDEYVNDENKIVTYKWLSCTLQIHVNLAKRLLYLFLQQERNEKDNDLSVTYFVAGQHKDNNGNQKHICCVVPETELSTVKSRLSPVTSCHIYSVHKVKLKDTNALYTTDYEKIKEDIYNACRGITCMKYICSKQDHAHNYFTPLAISCEKKENVTAPPSNMTNIKKKPEPKGSIATMFGNTNKKTTVKSEIEETSSQNKTEKPKTQEKTNNKKDGMKAFFKPGEKKGDDSFLDEKPKEDKKSPIKNQTQIQKDTNKSRNGKKKASSDAEDNRKNQTKRRRIKADLFDSSSEEEMVISDEEELIPPTPPREASPVPSPRSPSPVKQLPDKQSPKKQNGEKRAANNNSGERKRKRIKRLVNKTYKDEDGFMTTEKVYETDSTDVSDEEEPIPSKTQQKTPADTSSKHEAQKKKSPPNKKQSPVKGKQMSLTSFFTKK</sequence>
<proteinExistence type="predicted"/>
<dbReference type="Pfam" id="PF09507">
    <property type="entry name" value="CDC27"/>
    <property type="match status" value="1"/>
</dbReference>
<dbReference type="RefSeq" id="XP_009053252.1">
    <property type="nucleotide sequence ID" value="XM_009055004.1"/>
</dbReference>
<dbReference type="InterPro" id="IPR019038">
    <property type="entry name" value="POLD3"/>
</dbReference>
<feature type="compositionally biased region" description="Pro residues" evidence="5">
    <location>
        <begin position="318"/>
        <end position="334"/>
    </location>
</feature>
<accession>V4AGV2</accession>
<dbReference type="InterPro" id="IPR041913">
    <property type="entry name" value="POLD3_sf"/>
</dbReference>
<feature type="compositionally biased region" description="Basic and acidic residues" evidence="5">
    <location>
        <begin position="340"/>
        <end position="355"/>
    </location>
</feature>
<evidence type="ECO:0000256" key="3">
    <source>
        <dbReference type="ARBA" id="ARBA00022705"/>
    </source>
</evidence>
<dbReference type="GO" id="GO:0006297">
    <property type="term" value="P:nucleotide-excision repair, DNA gap filling"/>
    <property type="evidence" value="ECO:0007669"/>
    <property type="project" value="TreeGrafter"/>
</dbReference>
<dbReference type="GO" id="GO:1904161">
    <property type="term" value="P:DNA synthesis involved in UV-damage excision repair"/>
    <property type="evidence" value="ECO:0007669"/>
    <property type="project" value="TreeGrafter"/>
</dbReference>
<keyword evidence="7" id="KW-1185">Reference proteome</keyword>
<dbReference type="GO" id="GO:0043625">
    <property type="term" value="C:delta DNA polymerase complex"/>
    <property type="evidence" value="ECO:0007669"/>
    <property type="project" value="InterPro"/>
</dbReference>
<dbReference type="Gene3D" id="3.90.1030.20">
    <property type="entry name" value="DNA polymerase delta, p66 (Cdc27) subunit, wHTH domain"/>
    <property type="match status" value="1"/>
</dbReference>
<feature type="compositionally biased region" description="Acidic residues" evidence="5">
    <location>
        <begin position="303"/>
        <end position="316"/>
    </location>
</feature>
<dbReference type="PANTHER" id="PTHR17598:SF13">
    <property type="entry name" value="DNA POLYMERASE DELTA SUBUNIT 3"/>
    <property type="match status" value="1"/>
</dbReference>
<dbReference type="GeneID" id="20248735"/>
<feature type="compositionally biased region" description="Basic residues" evidence="5">
    <location>
        <begin position="363"/>
        <end position="372"/>
    </location>
</feature>
<evidence type="ECO:0000256" key="1">
    <source>
        <dbReference type="ARBA" id="ARBA00004123"/>
    </source>
</evidence>
<feature type="compositionally biased region" description="Polar residues" evidence="5">
    <location>
        <begin position="440"/>
        <end position="449"/>
    </location>
</feature>
<feature type="compositionally biased region" description="Acidic residues" evidence="5">
    <location>
        <begin position="392"/>
        <end position="402"/>
    </location>
</feature>
<name>V4AGV2_LOTGI</name>
<dbReference type="GO" id="GO:0006271">
    <property type="term" value="P:DNA strand elongation involved in DNA replication"/>
    <property type="evidence" value="ECO:0007669"/>
    <property type="project" value="TreeGrafter"/>
</dbReference>
<dbReference type="HOGENOM" id="CLU_047571_0_0_1"/>
<dbReference type="Proteomes" id="UP000030746">
    <property type="component" value="Unassembled WGS sequence"/>
</dbReference>
<gene>
    <name evidence="6" type="ORF">LOTGIDRAFT_231845</name>
</gene>
<dbReference type="PANTHER" id="PTHR17598">
    <property type="entry name" value="DNA POLYMERASE DELTA SUBUNIT 3"/>
    <property type="match status" value="1"/>
</dbReference>
<dbReference type="STRING" id="225164.V4AGV2"/>
<evidence type="ECO:0000256" key="2">
    <source>
        <dbReference type="ARBA" id="ARBA00017589"/>
    </source>
</evidence>
<dbReference type="KEGG" id="lgi:LOTGIDRAFT_231845"/>
<dbReference type="EMBL" id="KB201549">
    <property type="protein sequence ID" value="ESO96137.1"/>
    <property type="molecule type" value="Genomic_DNA"/>
</dbReference>
<dbReference type="OMA" id="QMLYDFH"/>
<evidence type="ECO:0000313" key="6">
    <source>
        <dbReference type="EMBL" id="ESO96137.1"/>
    </source>
</evidence>
<reference evidence="6 7" key="1">
    <citation type="journal article" date="2013" name="Nature">
        <title>Insights into bilaterian evolution from three spiralian genomes.</title>
        <authorList>
            <person name="Simakov O."/>
            <person name="Marletaz F."/>
            <person name="Cho S.J."/>
            <person name="Edsinger-Gonzales E."/>
            <person name="Havlak P."/>
            <person name="Hellsten U."/>
            <person name="Kuo D.H."/>
            <person name="Larsson T."/>
            <person name="Lv J."/>
            <person name="Arendt D."/>
            <person name="Savage R."/>
            <person name="Osoegawa K."/>
            <person name="de Jong P."/>
            <person name="Grimwood J."/>
            <person name="Chapman J.A."/>
            <person name="Shapiro H."/>
            <person name="Aerts A."/>
            <person name="Otillar R.P."/>
            <person name="Terry A.Y."/>
            <person name="Boore J.L."/>
            <person name="Grigoriev I.V."/>
            <person name="Lindberg D.R."/>
            <person name="Seaver E.C."/>
            <person name="Weisblat D.A."/>
            <person name="Putnam N.H."/>
            <person name="Rokhsar D.S."/>
        </authorList>
    </citation>
    <scope>NUCLEOTIDE SEQUENCE [LARGE SCALE GENOMIC DNA]</scope>
</reference>
<dbReference type="AlphaFoldDB" id="V4AGV2"/>
<evidence type="ECO:0000256" key="4">
    <source>
        <dbReference type="ARBA" id="ARBA00023242"/>
    </source>
</evidence>
<keyword evidence="3" id="KW-0235">DNA replication</keyword>
<evidence type="ECO:0000256" key="5">
    <source>
        <dbReference type="SAM" id="MobiDB-lite"/>
    </source>
</evidence>
<comment type="subcellular location">
    <subcellularLocation>
        <location evidence="1">Nucleus</location>
    </subcellularLocation>
</comment>
<dbReference type="GO" id="GO:0003887">
    <property type="term" value="F:DNA-directed DNA polymerase activity"/>
    <property type="evidence" value="ECO:0007669"/>
    <property type="project" value="TreeGrafter"/>
</dbReference>
<dbReference type="FunFam" id="3.90.1030.20:FF:000002">
    <property type="entry name" value="DNA polymerase delta subunit"/>
    <property type="match status" value="1"/>
</dbReference>
<feature type="compositionally biased region" description="Basic and acidic residues" evidence="5">
    <location>
        <begin position="278"/>
        <end position="287"/>
    </location>
</feature>
<dbReference type="CTD" id="20248735"/>
<feature type="compositionally biased region" description="Polar residues" evidence="5">
    <location>
        <begin position="405"/>
        <end position="415"/>
    </location>
</feature>
<dbReference type="OrthoDB" id="514823at2759"/>